<proteinExistence type="predicted"/>
<dbReference type="GO" id="GO:0005829">
    <property type="term" value="C:cytosol"/>
    <property type="evidence" value="ECO:0007669"/>
    <property type="project" value="TreeGrafter"/>
</dbReference>
<dbReference type="Proteomes" id="UP001153387">
    <property type="component" value="Unassembled WGS sequence"/>
</dbReference>
<dbReference type="RefSeq" id="WP_277568620.1">
    <property type="nucleotide sequence ID" value="NZ_JAPDHZ010000008.1"/>
</dbReference>
<dbReference type="InterPro" id="IPR013118">
    <property type="entry name" value="Mannitol_DH_C"/>
</dbReference>
<organism evidence="6 7">
    <name type="scientific">Cohnella ginsengisoli</name>
    <dbReference type="NCBI Taxonomy" id="425004"/>
    <lineage>
        <taxon>Bacteria</taxon>
        <taxon>Bacillati</taxon>
        <taxon>Bacillota</taxon>
        <taxon>Bacilli</taxon>
        <taxon>Bacillales</taxon>
        <taxon>Paenibacillaceae</taxon>
        <taxon>Cohnella</taxon>
    </lineage>
</organism>
<keyword evidence="1" id="KW-0560">Oxidoreductase</keyword>
<name>A0A9X4QQU0_9BACL</name>
<evidence type="ECO:0000313" key="7">
    <source>
        <dbReference type="Proteomes" id="UP001153387"/>
    </source>
</evidence>
<sequence>MSGGAGAERANANAAAADGTALPRLSRATLQGELAARYDRMKAYPVKVLQIGEGNFLRGFADWMIDRCNRQGLFEGGVAVCQPRPSGAAKLAELREQQGLYYQWIRGLQDGRPVDELDLVSAFALTVDPYAEWERFLSLGEEPALEVVISNTTEAGLVYQTSEWEPERPILSYPGKLTALLHRRFETFGGDPAKGLLLLPCELVEHNGDKLREIVLRHAEDWGLPEAFKSWIGEHNRFLNNLVDRIVTGYPAEEAGGVFSAQGVEDRLLNAAEPYHLWAIEGEAALDARLPLARAGLNVLWTDDLKPYQLRKVRILNGAHTLMASVGLLNGLETVGEAVGHPVYGELIRDAIMNEIVPSVPLPEDEMRRYAGEVLERFANPHVRHKLADIALNSLSKFKVRLLPTLEAYAERTGELPPRIVEAFASLLRLYRARETENGGFAGSRLDGGPIALRDDAAALTELAGLWARLDRGELTLEGLVADILGRAGWWGRDLDEIEGLRAALAGALTKMEASAS</sequence>
<dbReference type="Pfam" id="PF08125">
    <property type="entry name" value="Mannitol_dh_C"/>
    <property type="match status" value="1"/>
</dbReference>
<comment type="catalytic activity">
    <reaction evidence="3">
        <text>D-mannitol 1-phosphate + NAD(+) = beta-D-fructose 6-phosphate + NADH + H(+)</text>
        <dbReference type="Rhea" id="RHEA:19661"/>
        <dbReference type="ChEBI" id="CHEBI:15378"/>
        <dbReference type="ChEBI" id="CHEBI:57540"/>
        <dbReference type="ChEBI" id="CHEBI:57634"/>
        <dbReference type="ChEBI" id="CHEBI:57945"/>
        <dbReference type="ChEBI" id="CHEBI:61381"/>
        <dbReference type="EC" id="1.1.1.17"/>
    </reaction>
</comment>
<dbReference type="SUPFAM" id="SSF51735">
    <property type="entry name" value="NAD(P)-binding Rossmann-fold domains"/>
    <property type="match status" value="1"/>
</dbReference>
<evidence type="ECO:0000313" key="6">
    <source>
        <dbReference type="EMBL" id="MDG0794902.1"/>
    </source>
</evidence>
<evidence type="ECO:0000259" key="5">
    <source>
        <dbReference type="Pfam" id="PF08125"/>
    </source>
</evidence>
<dbReference type="Gene3D" id="3.40.50.720">
    <property type="entry name" value="NAD(P)-binding Rossmann-like Domain"/>
    <property type="match status" value="1"/>
</dbReference>
<protein>
    <submittedName>
        <fullName evidence="6">Tagaturonate reductase</fullName>
    </submittedName>
</protein>
<dbReference type="NCBIfam" id="NF002969">
    <property type="entry name" value="PRK03643.1"/>
    <property type="match status" value="1"/>
</dbReference>
<dbReference type="Pfam" id="PF01232">
    <property type="entry name" value="Mannitol_dh"/>
    <property type="match status" value="1"/>
</dbReference>
<evidence type="ECO:0000256" key="2">
    <source>
        <dbReference type="ARBA" id="ARBA00023027"/>
    </source>
</evidence>
<dbReference type="InterPro" id="IPR008927">
    <property type="entry name" value="6-PGluconate_DH-like_C_sf"/>
</dbReference>
<dbReference type="PANTHER" id="PTHR30524">
    <property type="entry name" value="MANNITOL-1-PHOSPHATE 5-DEHYDROGENASE"/>
    <property type="match status" value="1"/>
</dbReference>
<dbReference type="GO" id="GO:0008926">
    <property type="term" value="F:mannitol-1-phosphate 5-dehydrogenase activity"/>
    <property type="evidence" value="ECO:0007669"/>
    <property type="project" value="UniProtKB-EC"/>
</dbReference>
<dbReference type="PANTHER" id="PTHR30524:SF0">
    <property type="entry name" value="ALTRONATE OXIDOREDUCTASE-RELATED"/>
    <property type="match status" value="1"/>
</dbReference>
<gene>
    <name evidence="6" type="ORF">OMP38_31795</name>
</gene>
<dbReference type="AlphaFoldDB" id="A0A9X4QQU0"/>
<dbReference type="Gene3D" id="1.10.1040.10">
    <property type="entry name" value="N-(1-d-carboxylethyl)-l-norvaline Dehydrogenase, domain 2"/>
    <property type="match status" value="1"/>
</dbReference>
<dbReference type="SUPFAM" id="SSF48179">
    <property type="entry name" value="6-phosphogluconate dehydrogenase C-terminal domain-like"/>
    <property type="match status" value="1"/>
</dbReference>
<evidence type="ECO:0000256" key="3">
    <source>
        <dbReference type="ARBA" id="ARBA00048615"/>
    </source>
</evidence>
<keyword evidence="7" id="KW-1185">Reference proteome</keyword>
<dbReference type="GO" id="GO:0019698">
    <property type="term" value="P:D-galacturonate catabolic process"/>
    <property type="evidence" value="ECO:0007669"/>
    <property type="project" value="TreeGrafter"/>
</dbReference>
<evidence type="ECO:0000259" key="4">
    <source>
        <dbReference type="Pfam" id="PF01232"/>
    </source>
</evidence>
<accession>A0A9X4QQU0</accession>
<dbReference type="InterPro" id="IPR036291">
    <property type="entry name" value="NAD(P)-bd_dom_sf"/>
</dbReference>
<dbReference type="EMBL" id="JAPDHZ010000008">
    <property type="protein sequence ID" value="MDG0794902.1"/>
    <property type="molecule type" value="Genomic_DNA"/>
</dbReference>
<comment type="caution">
    <text evidence="6">The sequence shown here is derived from an EMBL/GenBank/DDBJ whole genome shotgun (WGS) entry which is preliminary data.</text>
</comment>
<feature type="domain" description="Mannitol dehydrogenase N-terminal" evidence="4">
    <location>
        <begin position="47"/>
        <end position="292"/>
    </location>
</feature>
<dbReference type="GO" id="GO:0009026">
    <property type="term" value="F:tagaturonate reductase activity"/>
    <property type="evidence" value="ECO:0007669"/>
    <property type="project" value="TreeGrafter"/>
</dbReference>
<dbReference type="InterPro" id="IPR013131">
    <property type="entry name" value="Mannitol_DH_N"/>
</dbReference>
<feature type="domain" description="Mannitol dehydrogenase C-terminal" evidence="5">
    <location>
        <begin position="304"/>
        <end position="508"/>
    </location>
</feature>
<dbReference type="InterPro" id="IPR013328">
    <property type="entry name" value="6PGD_dom2"/>
</dbReference>
<evidence type="ECO:0000256" key="1">
    <source>
        <dbReference type="ARBA" id="ARBA00023002"/>
    </source>
</evidence>
<reference evidence="6 7" key="1">
    <citation type="submission" date="2022-10" db="EMBL/GenBank/DDBJ databases">
        <title>Comparative genomic analysis of Cohnella hashimotonis sp. nov., isolated from the International Space Station.</title>
        <authorList>
            <person name="Simpson A."/>
            <person name="Venkateswaran K."/>
        </authorList>
    </citation>
    <scope>NUCLEOTIDE SEQUENCE [LARGE SCALE GENOMIC DNA]</scope>
    <source>
        <strain evidence="6 7">DSM 18997</strain>
    </source>
</reference>
<keyword evidence="2" id="KW-0520">NAD</keyword>
<dbReference type="GO" id="GO:0019592">
    <property type="term" value="P:mannitol catabolic process"/>
    <property type="evidence" value="ECO:0007669"/>
    <property type="project" value="TreeGrafter"/>
</dbReference>